<organism evidence="2 3">
    <name type="scientific">Hydnum rufescens UP504</name>
    <dbReference type="NCBI Taxonomy" id="1448309"/>
    <lineage>
        <taxon>Eukaryota</taxon>
        <taxon>Fungi</taxon>
        <taxon>Dikarya</taxon>
        <taxon>Basidiomycota</taxon>
        <taxon>Agaricomycotina</taxon>
        <taxon>Agaricomycetes</taxon>
        <taxon>Cantharellales</taxon>
        <taxon>Hydnaceae</taxon>
        <taxon>Hydnum</taxon>
    </lineage>
</organism>
<feature type="transmembrane region" description="Helical" evidence="1">
    <location>
        <begin position="68"/>
        <end position="89"/>
    </location>
</feature>
<dbReference type="EMBL" id="MU128948">
    <property type="protein sequence ID" value="KAF9515646.1"/>
    <property type="molecule type" value="Genomic_DNA"/>
</dbReference>
<evidence type="ECO:0000256" key="1">
    <source>
        <dbReference type="SAM" id="Phobius"/>
    </source>
</evidence>
<keyword evidence="1" id="KW-1133">Transmembrane helix</keyword>
<comment type="caution">
    <text evidence="2">The sequence shown here is derived from an EMBL/GenBank/DDBJ whole genome shotgun (WGS) entry which is preliminary data.</text>
</comment>
<keyword evidence="3" id="KW-1185">Reference proteome</keyword>
<reference evidence="2" key="1">
    <citation type="journal article" date="2020" name="Nat. Commun.">
        <title>Large-scale genome sequencing of mycorrhizal fungi provides insights into the early evolution of symbiotic traits.</title>
        <authorList>
            <person name="Miyauchi S."/>
            <person name="Kiss E."/>
            <person name="Kuo A."/>
            <person name="Drula E."/>
            <person name="Kohler A."/>
            <person name="Sanchez-Garcia M."/>
            <person name="Morin E."/>
            <person name="Andreopoulos B."/>
            <person name="Barry K.W."/>
            <person name="Bonito G."/>
            <person name="Buee M."/>
            <person name="Carver A."/>
            <person name="Chen C."/>
            <person name="Cichocki N."/>
            <person name="Clum A."/>
            <person name="Culley D."/>
            <person name="Crous P.W."/>
            <person name="Fauchery L."/>
            <person name="Girlanda M."/>
            <person name="Hayes R.D."/>
            <person name="Keri Z."/>
            <person name="LaButti K."/>
            <person name="Lipzen A."/>
            <person name="Lombard V."/>
            <person name="Magnuson J."/>
            <person name="Maillard F."/>
            <person name="Murat C."/>
            <person name="Nolan M."/>
            <person name="Ohm R.A."/>
            <person name="Pangilinan J."/>
            <person name="Pereira M.F."/>
            <person name="Perotto S."/>
            <person name="Peter M."/>
            <person name="Pfister S."/>
            <person name="Riley R."/>
            <person name="Sitrit Y."/>
            <person name="Stielow J.B."/>
            <person name="Szollosi G."/>
            <person name="Zifcakova L."/>
            <person name="Stursova M."/>
            <person name="Spatafora J.W."/>
            <person name="Tedersoo L."/>
            <person name="Vaario L.M."/>
            <person name="Yamada A."/>
            <person name="Yan M."/>
            <person name="Wang P."/>
            <person name="Xu J."/>
            <person name="Bruns T."/>
            <person name="Baldrian P."/>
            <person name="Vilgalys R."/>
            <person name="Dunand C."/>
            <person name="Henrissat B."/>
            <person name="Grigoriev I.V."/>
            <person name="Hibbett D."/>
            <person name="Nagy L.G."/>
            <person name="Martin F.M."/>
        </authorList>
    </citation>
    <scope>NUCLEOTIDE SEQUENCE</scope>
    <source>
        <strain evidence="2">UP504</strain>
    </source>
</reference>
<keyword evidence="1" id="KW-0472">Membrane</keyword>
<name>A0A9P6DUR4_9AGAM</name>
<dbReference type="Proteomes" id="UP000886523">
    <property type="component" value="Unassembled WGS sequence"/>
</dbReference>
<accession>A0A9P6DUR4</accession>
<proteinExistence type="predicted"/>
<sequence>MAVGRSSDSTLRERARLDTVAPPPAHLIQPRIPDSVPHNNEPFILYSNLATDTSSHERGHPPVIKVTLYRLLNTTIVLGVGTGKFILAMQGHSISPTILDWVFGALYVVVTYWIGFLEGVRPPVWPWFFSEDYVTPCARRLFSLVVEFCRRRWESLKKNWKELLLSYLAIILIVPIISELSLVQHWPTIAGLFWGCSVASYPTYS</sequence>
<feature type="transmembrane region" description="Helical" evidence="1">
    <location>
        <begin position="160"/>
        <end position="178"/>
    </location>
</feature>
<dbReference type="AlphaFoldDB" id="A0A9P6DUR4"/>
<feature type="transmembrane region" description="Helical" evidence="1">
    <location>
        <begin position="101"/>
        <end position="120"/>
    </location>
</feature>
<evidence type="ECO:0000313" key="3">
    <source>
        <dbReference type="Proteomes" id="UP000886523"/>
    </source>
</evidence>
<dbReference type="OrthoDB" id="3268450at2759"/>
<protein>
    <submittedName>
        <fullName evidence="2">Uncharacterized protein</fullName>
    </submittedName>
</protein>
<keyword evidence="1" id="KW-0812">Transmembrane</keyword>
<gene>
    <name evidence="2" type="ORF">BS47DRAFT_1328058</name>
</gene>
<evidence type="ECO:0000313" key="2">
    <source>
        <dbReference type="EMBL" id="KAF9515646.1"/>
    </source>
</evidence>